<dbReference type="InterPro" id="IPR050595">
    <property type="entry name" value="Bact_response_regulator"/>
</dbReference>
<dbReference type="PROSITE" id="PS50110">
    <property type="entry name" value="RESPONSE_REGULATORY"/>
    <property type="match status" value="1"/>
</dbReference>
<evidence type="ECO:0000256" key="2">
    <source>
        <dbReference type="ARBA" id="ARBA00023015"/>
    </source>
</evidence>
<dbReference type="OrthoDB" id="9784719at2"/>
<keyword evidence="2" id="KW-0805">Transcription regulation</keyword>
<evidence type="ECO:0008006" key="9">
    <source>
        <dbReference type="Google" id="ProtNLM"/>
    </source>
</evidence>
<dbReference type="SUPFAM" id="SSF55785">
    <property type="entry name" value="PYP-like sensor domain (PAS domain)"/>
    <property type="match status" value="1"/>
</dbReference>
<name>A0A512NEB3_9HYPH</name>
<protein>
    <recommendedName>
        <fullName evidence="9">Response regulator</fullName>
    </recommendedName>
</protein>
<evidence type="ECO:0000259" key="5">
    <source>
        <dbReference type="PROSITE" id="PS50110"/>
    </source>
</evidence>
<accession>A0A512NEB3</accession>
<evidence type="ECO:0000256" key="1">
    <source>
        <dbReference type="ARBA" id="ARBA00022553"/>
    </source>
</evidence>
<evidence type="ECO:0000256" key="4">
    <source>
        <dbReference type="PROSITE-ProRule" id="PRU00169"/>
    </source>
</evidence>
<dbReference type="PROSITE" id="PS50112">
    <property type="entry name" value="PAS"/>
    <property type="match status" value="1"/>
</dbReference>
<dbReference type="Pfam" id="PF13426">
    <property type="entry name" value="PAS_9"/>
    <property type="match status" value="1"/>
</dbReference>
<dbReference type="AlphaFoldDB" id="A0A512NEB3"/>
<dbReference type="Gene3D" id="3.40.50.2300">
    <property type="match status" value="1"/>
</dbReference>
<dbReference type="PANTHER" id="PTHR44591">
    <property type="entry name" value="STRESS RESPONSE REGULATOR PROTEIN 1"/>
    <property type="match status" value="1"/>
</dbReference>
<evidence type="ECO:0000259" key="6">
    <source>
        <dbReference type="PROSITE" id="PS50112"/>
    </source>
</evidence>
<keyword evidence="3" id="KW-0804">Transcription</keyword>
<dbReference type="Pfam" id="PF00072">
    <property type="entry name" value="Response_reg"/>
    <property type="match status" value="1"/>
</dbReference>
<sequence length="264" mass="28513">MNANERDLVQRFVDDMTDYAVVILDVQGRVLTWNAGARVLFGYTSDDIVGRRFTVLHTKADNLLGKPETALGDALQWGRHDATGPMLRKDGSRLQARLILRPLSDSWQRHVGFGLLAYDTEGGAKPAATGEPEVPAMAPSRATRAKILVVDDNSGVLEEATDQLTRLGYDVVSASSGAEALAVLERGEKIDLLFTDVVMPGDIAGRDLAGKATELRPGLKVLFASGYFEGALVSKGALETDVQFIAKPYRMKALAQKVEEVLGS</sequence>
<dbReference type="GO" id="GO:0000160">
    <property type="term" value="P:phosphorelay signal transduction system"/>
    <property type="evidence" value="ECO:0007669"/>
    <property type="project" value="InterPro"/>
</dbReference>
<dbReference type="CDD" id="cd00130">
    <property type="entry name" value="PAS"/>
    <property type="match status" value="1"/>
</dbReference>
<organism evidence="7 8">
    <name type="scientific">Reyranella soli</name>
    <dbReference type="NCBI Taxonomy" id="1230389"/>
    <lineage>
        <taxon>Bacteria</taxon>
        <taxon>Pseudomonadati</taxon>
        <taxon>Pseudomonadota</taxon>
        <taxon>Alphaproteobacteria</taxon>
        <taxon>Hyphomicrobiales</taxon>
        <taxon>Reyranellaceae</taxon>
        <taxon>Reyranella</taxon>
    </lineage>
</organism>
<dbReference type="Gene3D" id="3.30.450.20">
    <property type="entry name" value="PAS domain"/>
    <property type="match status" value="1"/>
</dbReference>
<feature type="domain" description="PAS" evidence="6">
    <location>
        <begin position="5"/>
        <end position="78"/>
    </location>
</feature>
<keyword evidence="8" id="KW-1185">Reference proteome</keyword>
<dbReference type="SUPFAM" id="SSF52172">
    <property type="entry name" value="CheY-like"/>
    <property type="match status" value="1"/>
</dbReference>
<evidence type="ECO:0000256" key="3">
    <source>
        <dbReference type="ARBA" id="ARBA00023163"/>
    </source>
</evidence>
<dbReference type="InterPro" id="IPR011006">
    <property type="entry name" value="CheY-like_superfamily"/>
</dbReference>
<dbReference type="InterPro" id="IPR001789">
    <property type="entry name" value="Sig_transdc_resp-reg_receiver"/>
</dbReference>
<reference evidence="7 8" key="1">
    <citation type="submission" date="2019-07" db="EMBL/GenBank/DDBJ databases">
        <title>Whole genome shotgun sequence of Reyranella soli NBRC 108950.</title>
        <authorList>
            <person name="Hosoyama A."/>
            <person name="Uohara A."/>
            <person name="Ohji S."/>
            <person name="Ichikawa N."/>
        </authorList>
    </citation>
    <scope>NUCLEOTIDE SEQUENCE [LARGE SCALE GENOMIC DNA]</scope>
    <source>
        <strain evidence="7 8">NBRC 108950</strain>
    </source>
</reference>
<dbReference type="Proteomes" id="UP000321058">
    <property type="component" value="Unassembled WGS sequence"/>
</dbReference>
<feature type="domain" description="Response regulatory" evidence="5">
    <location>
        <begin position="146"/>
        <end position="262"/>
    </location>
</feature>
<evidence type="ECO:0000313" key="7">
    <source>
        <dbReference type="EMBL" id="GEP57274.1"/>
    </source>
</evidence>
<dbReference type="SMART" id="SM00448">
    <property type="entry name" value="REC"/>
    <property type="match status" value="1"/>
</dbReference>
<evidence type="ECO:0000313" key="8">
    <source>
        <dbReference type="Proteomes" id="UP000321058"/>
    </source>
</evidence>
<dbReference type="InterPro" id="IPR000014">
    <property type="entry name" value="PAS"/>
</dbReference>
<gene>
    <name evidence="7" type="ORF">RSO01_44400</name>
</gene>
<proteinExistence type="predicted"/>
<feature type="modified residue" description="4-aspartylphosphate" evidence="4">
    <location>
        <position position="196"/>
    </location>
</feature>
<dbReference type="PANTHER" id="PTHR44591:SF3">
    <property type="entry name" value="RESPONSE REGULATORY DOMAIN-CONTAINING PROTEIN"/>
    <property type="match status" value="1"/>
</dbReference>
<keyword evidence="1 4" id="KW-0597">Phosphoprotein</keyword>
<dbReference type="InterPro" id="IPR035965">
    <property type="entry name" value="PAS-like_dom_sf"/>
</dbReference>
<comment type="caution">
    <text evidence="7">The sequence shown here is derived from an EMBL/GenBank/DDBJ whole genome shotgun (WGS) entry which is preliminary data.</text>
</comment>
<dbReference type="NCBIfam" id="TIGR00229">
    <property type="entry name" value="sensory_box"/>
    <property type="match status" value="1"/>
</dbReference>
<dbReference type="RefSeq" id="WP_147151644.1">
    <property type="nucleotide sequence ID" value="NZ_BKAJ01000076.1"/>
</dbReference>
<dbReference type="EMBL" id="BKAJ01000076">
    <property type="protein sequence ID" value="GEP57274.1"/>
    <property type="molecule type" value="Genomic_DNA"/>
</dbReference>